<dbReference type="PROSITE" id="PS51257">
    <property type="entry name" value="PROKAR_LIPOPROTEIN"/>
    <property type="match status" value="1"/>
</dbReference>
<proteinExistence type="predicted"/>
<reference evidence="2" key="1">
    <citation type="submission" date="2021-01" db="EMBL/GenBank/DDBJ databases">
        <authorList>
            <person name="Corre E."/>
            <person name="Pelletier E."/>
            <person name="Niang G."/>
            <person name="Scheremetjew M."/>
            <person name="Finn R."/>
            <person name="Kale V."/>
            <person name="Holt S."/>
            <person name="Cochrane G."/>
            <person name="Meng A."/>
            <person name="Brown T."/>
            <person name="Cohen L."/>
        </authorList>
    </citation>
    <scope>NUCLEOTIDE SEQUENCE</scope>
    <source>
        <strain evidence="2">CCMP644</strain>
    </source>
</reference>
<accession>A0A6U5BV58</accession>
<gene>
    <name evidence="2" type="ORF">HAND00432_LOCUS31295</name>
</gene>
<evidence type="ECO:0000256" key="1">
    <source>
        <dbReference type="SAM" id="MobiDB-lite"/>
    </source>
</evidence>
<sequence length="101" mass="10933">MMRKSMSSPSWTRRAACSSAVWTAAYSCSSSIAAGVWCAQGTSERAIGVLALKVFRRSFAVPSKTRPCYLKTRHSLSSSRSSSSSSSTFVSHFCPSPRDVE</sequence>
<dbReference type="EMBL" id="HBFX01051896">
    <property type="protein sequence ID" value="CAD8980285.1"/>
    <property type="molecule type" value="Transcribed_RNA"/>
</dbReference>
<dbReference type="AlphaFoldDB" id="A0A6U5BV58"/>
<name>A0A6U5BV58_HEMAN</name>
<protein>
    <submittedName>
        <fullName evidence="2">Uncharacterized protein</fullName>
    </submittedName>
</protein>
<evidence type="ECO:0000313" key="2">
    <source>
        <dbReference type="EMBL" id="CAD8980285.1"/>
    </source>
</evidence>
<organism evidence="2">
    <name type="scientific">Hemiselmis andersenii</name>
    <name type="common">Cryptophyte alga</name>
    <dbReference type="NCBI Taxonomy" id="464988"/>
    <lineage>
        <taxon>Eukaryota</taxon>
        <taxon>Cryptophyceae</taxon>
        <taxon>Cryptomonadales</taxon>
        <taxon>Hemiselmidaceae</taxon>
        <taxon>Hemiselmis</taxon>
    </lineage>
</organism>
<feature type="region of interest" description="Disordered" evidence="1">
    <location>
        <begin position="72"/>
        <end position="101"/>
    </location>
</feature>
<feature type="compositionally biased region" description="Low complexity" evidence="1">
    <location>
        <begin position="75"/>
        <end position="87"/>
    </location>
</feature>